<evidence type="ECO:0000313" key="2">
    <source>
        <dbReference type="EMBL" id="HGH60984.1"/>
    </source>
</evidence>
<dbReference type="SUPFAM" id="SSF52009">
    <property type="entry name" value="Phosphohistidine domain"/>
    <property type="match status" value="1"/>
</dbReference>
<reference evidence="2" key="1">
    <citation type="journal article" date="2020" name="mSystems">
        <title>Genome- and Community-Level Interaction Insights into Carbon Utilization and Element Cycling Functions of Hydrothermarchaeota in Hydrothermal Sediment.</title>
        <authorList>
            <person name="Zhou Z."/>
            <person name="Liu Y."/>
            <person name="Xu W."/>
            <person name="Pan J."/>
            <person name="Luo Z.H."/>
            <person name="Li M."/>
        </authorList>
    </citation>
    <scope>NUCLEOTIDE SEQUENCE [LARGE SCALE GENOMIC DNA]</scope>
    <source>
        <strain evidence="2">SpSt-769</strain>
    </source>
</reference>
<accession>A0A7C4ARY5</accession>
<dbReference type="PANTHER" id="PTHR22931:SF9">
    <property type="entry name" value="PYRUVATE, PHOSPHATE DIKINASE 1, CHLOROPLASTIC"/>
    <property type="match status" value="1"/>
</dbReference>
<dbReference type="Pfam" id="PF01326">
    <property type="entry name" value="PPDK_N"/>
    <property type="match status" value="1"/>
</dbReference>
<dbReference type="Gene3D" id="3.30.1490.20">
    <property type="entry name" value="ATP-grasp fold, A domain"/>
    <property type="match status" value="1"/>
</dbReference>
<protein>
    <recommendedName>
        <fullName evidence="1">Pyruvate phosphate dikinase AMP/ATP-binding domain-containing protein</fullName>
    </recommendedName>
</protein>
<dbReference type="Gene3D" id="1.20.80.30">
    <property type="match status" value="1"/>
</dbReference>
<dbReference type="InterPro" id="IPR013815">
    <property type="entry name" value="ATP_grasp_subdomain_1"/>
</dbReference>
<dbReference type="GO" id="GO:0005524">
    <property type="term" value="F:ATP binding"/>
    <property type="evidence" value="ECO:0007669"/>
    <property type="project" value="InterPro"/>
</dbReference>
<dbReference type="EMBL" id="DTGT01000208">
    <property type="protein sequence ID" value="HGH60984.1"/>
    <property type="molecule type" value="Genomic_DNA"/>
</dbReference>
<gene>
    <name evidence="2" type="ORF">ENV54_06765</name>
</gene>
<sequence>MRPREKRFNIEDDDTGEPVVVAEDTAVNETHVQHIKSLMTIVASNPRVMHRLIPYLIVQIEIGRTQLCDEDLIQVEISKLLRANSSITHFLIRTLIKAIPYSFKDIGPLDALRLTAAGLAKELANRGVKPIGNFLGKLRGDIHWRGSMDNLFFAMGIVRYLASGDRGYIAEWMPQESLPYLEMTQWCSAEEAAGIKGCYAQICADYGIDPLSRDSMNQFLQVDTARYREDDRWPPFARRVALDMIDLVKGLHTKYFIGRESISDHDETEDLERLEKVLERRIHTKRTFLTPDLKDPLPNVATLTEGSEGWTVELDRLRKDPSGPPIILRAKKAGHAYAQRATYLEPRFEAFNEDLSDEALQETLATSINNTHFDAITLENLPRALLFLDYLVTGISVNGHSSYYLRQASRDLRQAGELGLTFDKVRDLLKLIKKELDDIHAQYRHWFEPPFDDVLSHCAMENLPRKLRDLTTLKEIPDTDFFKNYLKTLYVSDLQARDGNLRVLETFVEKVELFLSQRLAESGRTVVSGPASNQPLIPFHFPGDEEVSPCKIGQKASLLHFAENTPPFFVITTDQAVKSYEEMAADEEFRRGLAHAMDRLGRMWGRFLGDVDNPALFSVRSGARISMPGMMITITNVGINDQIAEVLSEKVGEWFAYDCYRRFLQEFGESVFGIEREEFQQIIDDKKARFNVLRKALMSAEQMKSLAFDYKRRLAELAPRAVEMLDRGNFLDILLHCAVAVLHSYEGNAATKYRQAAGIDGNWRTPAIIQAMVYGNMELHSSGTGVVSYNPFTMDLRGEFAQGDQGTDVVDGKVVTMPVYDPWKTRECLASQLPEAWKELSSILFRTAEKLHLDTRVEYTIEKGKVFILQIRKDRERKERIPSLKEFGYHVIAQGTGVSGKIFRGIMVTDRNQIAPFRHINKAQSIIDAMNETLPELHKLDGFIFVVNDPIPEEIMEEIFSLPVNTALVSRLGGRGAHAADISKSLGKVYVGQVRQIEKFAGKPEVVSFDGLNVIVGTKMVIHGQTGEVALYKPIPAQQSELSCGEP</sequence>
<dbReference type="InterPro" id="IPR036637">
    <property type="entry name" value="Phosphohistidine_dom_sf"/>
</dbReference>
<proteinExistence type="predicted"/>
<dbReference type="Gene3D" id="3.50.30.10">
    <property type="entry name" value="Phosphohistidine domain"/>
    <property type="match status" value="1"/>
</dbReference>
<dbReference type="AlphaFoldDB" id="A0A7C4ARY5"/>
<organism evidence="2">
    <name type="scientific">Desulfomonile tiedjei</name>
    <dbReference type="NCBI Taxonomy" id="2358"/>
    <lineage>
        <taxon>Bacteria</taxon>
        <taxon>Pseudomonadati</taxon>
        <taxon>Thermodesulfobacteriota</taxon>
        <taxon>Desulfomonilia</taxon>
        <taxon>Desulfomonilales</taxon>
        <taxon>Desulfomonilaceae</taxon>
        <taxon>Desulfomonile</taxon>
    </lineage>
</organism>
<dbReference type="GO" id="GO:0016301">
    <property type="term" value="F:kinase activity"/>
    <property type="evidence" value="ECO:0007669"/>
    <property type="project" value="InterPro"/>
</dbReference>
<dbReference type="PANTHER" id="PTHR22931">
    <property type="entry name" value="PHOSPHOENOLPYRUVATE DIKINASE-RELATED"/>
    <property type="match status" value="1"/>
</dbReference>
<evidence type="ECO:0000259" key="1">
    <source>
        <dbReference type="Pfam" id="PF01326"/>
    </source>
</evidence>
<dbReference type="InterPro" id="IPR010121">
    <property type="entry name" value="Pyruvate_phosphate_dikinase"/>
</dbReference>
<dbReference type="SUPFAM" id="SSF56059">
    <property type="entry name" value="Glutathione synthetase ATP-binding domain-like"/>
    <property type="match status" value="1"/>
</dbReference>
<feature type="domain" description="Pyruvate phosphate dikinase AMP/ATP-binding" evidence="1">
    <location>
        <begin position="588"/>
        <end position="814"/>
    </location>
</feature>
<dbReference type="Gene3D" id="3.30.470.20">
    <property type="entry name" value="ATP-grasp fold, B domain"/>
    <property type="match status" value="1"/>
</dbReference>
<name>A0A7C4ARY5_9BACT</name>
<comment type="caution">
    <text evidence="2">The sequence shown here is derived from an EMBL/GenBank/DDBJ whole genome shotgun (WGS) entry which is preliminary data.</text>
</comment>
<dbReference type="InterPro" id="IPR002192">
    <property type="entry name" value="PPDK_AMP/ATP-bd"/>
</dbReference>
<dbReference type="GO" id="GO:0050242">
    <property type="term" value="F:pyruvate, phosphate dikinase activity"/>
    <property type="evidence" value="ECO:0007669"/>
    <property type="project" value="InterPro"/>
</dbReference>